<evidence type="ECO:0000256" key="3">
    <source>
        <dbReference type="ARBA" id="ARBA00022677"/>
    </source>
</evidence>
<comment type="subcellular location">
    <subcellularLocation>
        <location evidence="1">Lipid droplet</location>
    </subcellularLocation>
</comment>
<dbReference type="Pfam" id="PF10230">
    <property type="entry name" value="LIDHydrolase"/>
    <property type="match status" value="1"/>
</dbReference>
<dbReference type="Gene3D" id="3.40.50.1820">
    <property type="entry name" value="alpha/beta hydrolase"/>
    <property type="match status" value="1"/>
</dbReference>
<dbReference type="EMBL" id="CAJVPP010000694">
    <property type="protein sequence ID" value="CAG8504557.1"/>
    <property type="molecule type" value="Genomic_DNA"/>
</dbReference>
<comment type="caution">
    <text evidence="5">The sequence shown here is derived from an EMBL/GenBank/DDBJ whole genome shotgun (WGS) entry which is preliminary data.</text>
</comment>
<dbReference type="GO" id="GO:0016298">
    <property type="term" value="F:lipase activity"/>
    <property type="evidence" value="ECO:0007669"/>
    <property type="project" value="InterPro"/>
</dbReference>
<keyword evidence="4" id="KW-0378">Hydrolase</keyword>
<evidence type="ECO:0000256" key="4">
    <source>
        <dbReference type="ARBA" id="ARBA00022801"/>
    </source>
</evidence>
<gene>
    <name evidence="5" type="ORF">FMOSSE_LOCUS4216</name>
</gene>
<organism evidence="5 6">
    <name type="scientific">Funneliformis mosseae</name>
    <name type="common">Endomycorrhizal fungus</name>
    <name type="synonym">Glomus mosseae</name>
    <dbReference type="NCBI Taxonomy" id="27381"/>
    <lineage>
        <taxon>Eukaryota</taxon>
        <taxon>Fungi</taxon>
        <taxon>Fungi incertae sedis</taxon>
        <taxon>Mucoromycota</taxon>
        <taxon>Glomeromycotina</taxon>
        <taxon>Glomeromycetes</taxon>
        <taxon>Glomerales</taxon>
        <taxon>Glomeraceae</taxon>
        <taxon>Funneliformis</taxon>
    </lineage>
</organism>
<proteinExistence type="inferred from homology"/>
<keyword evidence="3" id="KW-0551">Lipid droplet</keyword>
<reference evidence="5" key="1">
    <citation type="submission" date="2021-06" db="EMBL/GenBank/DDBJ databases">
        <authorList>
            <person name="Kallberg Y."/>
            <person name="Tangrot J."/>
            <person name="Rosling A."/>
        </authorList>
    </citation>
    <scope>NUCLEOTIDE SEQUENCE</scope>
    <source>
        <strain evidence="5">87-6 pot B 2015</strain>
    </source>
</reference>
<name>A0A9N8ZRN9_FUNMO</name>
<evidence type="ECO:0000256" key="2">
    <source>
        <dbReference type="ARBA" id="ARBA00008300"/>
    </source>
</evidence>
<accession>A0A9N8ZRN9</accession>
<evidence type="ECO:0000313" key="6">
    <source>
        <dbReference type="Proteomes" id="UP000789375"/>
    </source>
</evidence>
<keyword evidence="6" id="KW-1185">Reference proteome</keyword>
<sequence>MSTVDSSDLILVNKLPKPEEIFKLKNDYIEGEPLKFVWMVEEHLTETLWWPSKNNEENLILFVIPGNPGVIDYYFEFLNTIHNELGKKIDIVGVSMLGHSHGPHNPHLKNLYSLQDQIDHKIQCVDKLRSQFTSQEDKKQPKFIICGHSIGAYVGSQVLKARPNHGIENIYALFPTLQHIVKTPNGMMLNFLFNERARSLAASFVGNLRYFVPQTLFKFLVALLTRQKESMIDITLSALLHGHVVENSLYLAGLEMETVCELDEELYREHLDKFIFYFSEGDGWAPLEHYEDMKRRFPEGRVLLCESNTPHAFVLNHGEVMGKKVAGWMLTLIELTLNRV</sequence>
<comment type="similarity">
    <text evidence="2">Belongs to the AB hydrolase superfamily. LDAH family.</text>
</comment>
<dbReference type="InterPro" id="IPR029058">
    <property type="entry name" value="AB_hydrolase_fold"/>
</dbReference>
<dbReference type="PANTHER" id="PTHR13390">
    <property type="entry name" value="LIPASE"/>
    <property type="match status" value="1"/>
</dbReference>
<evidence type="ECO:0000313" key="5">
    <source>
        <dbReference type="EMBL" id="CAG8504557.1"/>
    </source>
</evidence>
<dbReference type="PANTHER" id="PTHR13390:SF0">
    <property type="entry name" value="LIPID DROPLET-ASSOCIATED HYDROLASE"/>
    <property type="match status" value="1"/>
</dbReference>
<evidence type="ECO:0000256" key="1">
    <source>
        <dbReference type="ARBA" id="ARBA00004502"/>
    </source>
</evidence>
<dbReference type="GO" id="GO:0005811">
    <property type="term" value="C:lipid droplet"/>
    <property type="evidence" value="ECO:0007669"/>
    <property type="project" value="UniProtKB-SubCell"/>
</dbReference>
<protein>
    <submittedName>
        <fullName evidence="5">16605_t:CDS:1</fullName>
    </submittedName>
</protein>
<dbReference type="Proteomes" id="UP000789375">
    <property type="component" value="Unassembled WGS sequence"/>
</dbReference>
<dbReference type="InterPro" id="IPR019363">
    <property type="entry name" value="LDAH"/>
</dbReference>
<dbReference type="AlphaFoldDB" id="A0A9N8ZRN9"/>
<dbReference type="GO" id="GO:0019915">
    <property type="term" value="P:lipid storage"/>
    <property type="evidence" value="ECO:0007669"/>
    <property type="project" value="InterPro"/>
</dbReference>
<dbReference type="SUPFAM" id="SSF53474">
    <property type="entry name" value="alpha/beta-Hydrolases"/>
    <property type="match status" value="1"/>
</dbReference>